<accession>A0AA39XW11</accession>
<sequence>MQNIIVLLVAALSASNVAASPINSTPTPAITSAAEGTYPAAATTTPAPTTEGCTTRLFHGAKFGALNQATCTFYESYTTVTEYVDCGGCTLEMVAMGPGPAVHCSANTQLPLGTETMTACSTTPNAVAAASTPAPTTQ</sequence>
<feature type="chain" id="PRO_5041386597" evidence="1">
    <location>
        <begin position="20"/>
        <end position="138"/>
    </location>
</feature>
<keyword evidence="3" id="KW-1185">Reference proteome</keyword>
<dbReference type="Proteomes" id="UP001175001">
    <property type="component" value="Unassembled WGS sequence"/>
</dbReference>
<dbReference type="EMBL" id="JAUJDW010000082">
    <property type="protein sequence ID" value="KAK0640392.1"/>
    <property type="molecule type" value="Genomic_DNA"/>
</dbReference>
<organism evidence="2 3">
    <name type="scientific">Lasiodiplodia hormozganensis</name>
    <dbReference type="NCBI Taxonomy" id="869390"/>
    <lineage>
        <taxon>Eukaryota</taxon>
        <taxon>Fungi</taxon>
        <taxon>Dikarya</taxon>
        <taxon>Ascomycota</taxon>
        <taxon>Pezizomycotina</taxon>
        <taxon>Dothideomycetes</taxon>
        <taxon>Dothideomycetes incertae sedis</taxon>
        <taxon>Botryosphaeriales</taxon>
        <taxon>Botryosphaeriaceae</taxon>
        <taxon>Lasiodiplodia</taxon>
    </lineage>
</organism>
<evidence type="ECO:0000313" key="3">
    <source>
        <dbReference type="Proteomes" id="UP001175001"/>
    </source>
</evidence>
<comment type="caution">
    <text evidence="2">The sequence shown here is derived from an EMBL/GenBank/DDBJ whole genome shotgun (WGS) entry which is preliminary data.</text>
</comment>
<name>A0AA39XW11_9PEZI</name>
<evidence type="ECO:0000313" key="2">
    <source>
        <dbReference type="EMBL" id="KAK0640392.1"/>
    </source>
</evidence>
<feature type="signal peptide" evidence="1">
    <location>
        <begin position="1"/>
        <end position="19"/>
    </location>
</feature>
<proteinExistence type="predicted"/>
<dbReference type="AlphaFoldDB" id="A0AA39XW11"/>
<keyword evidence="1" id="KW-0732">Signal</keyword>
<reference evidence="2" key="1">
    <citation type="submission" date="2023-06" db="EMBL/GenBank/DDBJ databases">
        <title>Multi-omics analyses reveal the molecular pathogenesis toolkit of Lasiodiplodia hormozganensis, a cross-kingdom pathogen.</title>
        <authorList>
            <person name="Felix C."/>
            <person name="Meneses R."/>
            <person name="Goncalves M.F.M."/>
            <person name="Tilleman L."/>
            <person name="Duarte A.S."/>
            <person name="Jorrin-Novo J.V."/>
            <person name="Van De Peer Y."/>
            <person name="Deforce D."/>
            <person name="Van Nieuwerburgh F."/>
            <person name="Esteves A.C."/>
            <person name="Alves A."/>
        </authorList>
    </citation>
    <scope>NUCLEOTIDE SEQUENCE</scope>
    <source>
        <strain evidence="2">CBS 339.90</strain>
    </source>
</reference>
<protein>
    <submittedName>
        <fullName evidence="2">Uncharacterized protein</fullName>
    </submittedName>
</protein>
<gene>
    <name evidence="2" type="ORF">DIS24_g9383</name>
</gene>
<evidence type="ECO:0000256" key="1">
    <source>
        <dbReference type="SAM" id="SignalP"/>
    </source>
</evidence>